<reference evidence="5 6" key="1">
    <citation type="submission" date="2015-07" db="EMBL/GenBank/DDBJ databases">
        <title>Whole genome sequence of Herpetosiphon geysericola DSM 7119.</title>
        <authorList>
            <person name="Hemp J."/>
            <person name="Ward L.M."/>
            <person name="Pace L.A."/>
            <person name="Fischer W.W."/>
        </authorList>
    </citation>
    <scope>NUCLEOTIDE SEQUENCE [LARGE SCALE GENOMIC DNA]</scope>
    <source>
        <strain evidence="5 6">DSM 7119</strain>
    </source>
</reference>
<evidence type="ECO:0000313" key="6">
    <source>
        <dbReference type="Proteomes" id="UP000050277"/>
    </source>
</evidence>
<dbReference type="RefSeq" id="WP_054533168.1">
    <property type="nucleotide sequence ID" value="NZ_LGKP01000008.1"/>
</dbReference>
<proteinExistence type="predicted"/>
<dbReference type="GO" id="GO:0003824">
    <property type="term" value="F:catalytic activity"/>
    <property type="evidence" value="ECO:0007669"/>
    <property type="project" value="InterPro"/>
</dbReference>
<dbReference type="OrthoDB" id="9780503at2"/>
<dbReference type="Gene3D" id="3.20.20.70">
    <property type="entry name" value="Aldolase class I"/>
    <property type="match status" value="1"/>
</dbReference>
<gene>
    <name evidence="5" type="ORF">SE18_04220</name>
</gene>
<comment type="caution">
    <text evidence="5">The sequence shown here is derived from an EMBL/GenBank/DDBJ whole genome shotgun (WGS) entry which is preliminary data.</text>
</comment>
<evidence type="ECO:0000256" key="1">
    <source>
        <dbReference type="ARBA" id="ARBA00022691"/>
    </source>
</evidence>
<dbReference type="InterPro" id="IPR047771">
    <property type="entry name" value="Radical_SAM_STM4011-like"/>
</dbReference>
<dbReference type="PATRIC" id="fig|70996.4.peg.5327"/>
<dbReference type="SUPFAM" id="SSF102114">
    <property type="entry name" value="Radical SAM enzymes"/>
    <property type="match status" value="1"/>
</dbReference>
<protein>
    <submittedName>
        <fullName evidence="5">Radical SAM protein</fullName>
    </submittedName>
</protein>
<dbReference type="GO" id="GO:0046872">
    <property type="term" value="F:metal ion binding"/>
    <property type="evidence" value="ECO:0007669"/>
    <property type="project" value="UniProtKB-KW"/>
</dbReference>
<keyword evidence="3" id="KW-0408">Iron</keyword>
<sequence>MNLAILYRGPLSSCNYGCSYCPFAKHQETAAEHAHDEAALQRFVEWSAQKTKLQLSIFFTPWGEALIRRRYQRAIVALANMPHVQKVAIQTNLSARLDWAEDCPKERLGLWATYHPTQTPRERFLTRCHEAIERGIPISVGVVGMHEHQAEIAALRELLPKQIYLWVNAYKREVDYYSPEEIAQLTAIDPLFPINNTRHPSAGRACATGESVISVDGDGTIRRCHFVREPIGNIYNPDWQVALQPRVCANATCGCHIGYIHMPHLGLQQVFGQGMLARIPQIPLEALG</sequence>
<keyword evidence="1" id="KW-0949">S-adenosyl-L-methionine</keyword>
<name>A0A0P6Y4G4_9CHLR</name>
<dbReference type="EMBL" id="LGKP01000008">
    <property type="protein sequence ID" value="KPL90976.1"/>
    <property type="molecule type" value="Genomic_DNA"/>
</dbReference>
<dbReference type="PANTHER" id="PTHR11228:SF7">
    <property type="entry name" value="PQQA PEPTIDE CYCLASE"/>
    <property type="match status" value="1"/>
</dbReference>
<evidence type="ECO:0000256" key="2">
    <source>
        <dbReference type="ARBA" id="ARBA00022723"/>
    </source>
</evidence>
<dbReference type="InterPro" id="IPR007197">
    <property type="entry name" value="rSAM"/>
</dbReference>
<dbReference type="InterPro" id="IPR013785">
    <property type="entry name" value="Aldolase_TIM"/>
</dbReference>
<dbReference type="PANTHER" id="PTHR11228">
    <property type="entry name" value="RADICAL SAM DOMAIN PROTEIN"/>
    <property type="match status" value="1"/>
</dbReference>
<keyword evidence="6" id="KW-1185">Reference proteome</keyword>
<organism evidence="5 6">
    <name type="scientific">Herpetosiphon geysericola</name>
    <dbReference type="NCBI Taxonomy" id="70996"/>
    <lineage>
        <taxon>Bacteria</taxon>
        <taxon>Bacillati</taxon>
        <taxon>Chloroflexota</taxon>
        <taxon>Chloroflexia</taxon>
        <taxon>Herpetosiphonales</taxon>
        <taxon>Herpetosiphonaceae</taxon>
        <taxon>Herpetosiphon</taxon>
    </lineage>
</organism>
<accession>A0A0P6Y4G4</accession>
<dbReference type="Proteomes" id="UP000050277">
    <property type="component" value="Unassembled WGS sequence"/>
</dbReference>
<keyword evidence="2" id="KW-0479">Metal-binding</keyword>
<dbReference type="SFLD" id="SFLDS00029">
    <property type="entry name" value="Radical_SAM"/>
    <property type="match status" value="1"/>
</dbReference>
<dbReference type="CDD" id="cd01335">
    <property type="entry name" value="Radical_SAM"/>
    <property type="match status" value="1"/>
</dbReference>
<dbReference type="AlphaFoldDB" id="A0A0P6Y4G4"/>
<dbReference type="GO" id="GO:0051536">
    <property type="term" value="F:iron-sulfur cluster binding"/>
    <property type="evidence" value="ECO:0007669"/>
    <property type="project" value="UniProtKB-KW"/>
</dbReference>
<dbReference type="NCBIfam" id="NF038073">
    <property type="entry name" value="rSAM_STM4011"/>
    <property type="match status" value="1"/>
</dbReference>
<keyword evidence="4" id="KW-0411">Iron-sulfur</keyword>
<evidence type="ECO:0000313" key="5">
    <source>
        <dbReference type="EMBL" id="KPL90976.1"/>
    </source>
</evidence>
<evidence type="ECO:0000256" key="4">
    <source>
        <dbReference type="ARBA" id="ARBA00023014"/>
    </source>
</evidence>
<evidence type="ECO:0000256" key="3">
    <source>
        <dbReference type="ARBA" id="ARBA00023004"/>
    </source>
</evidence>
<dbReference type="InterPro" id="IPR058240">
    <property type="entry name" value="rSAM_sf"/>
</dbReference>
<dbReference type="InterPro" id="IPR050377">
    <property type="entry name" value="Radical_SAM_PqqE_MftC-like"/>
</dbReference>
<dbReference type="STRING" id="70996.SE18_04220"/>